<dbReference type="Proteomes" id="UP001328107">
    <property type="component" value="Unassembled WGS sequence"/>
</dbReference>
<proteinExistence type="predicted"/>
<comment type="caution">
    <text evidence="10">The sequence shown here is derived from an EMBL/GenBank/DDBJ whole genome shotgun (WGS) entry which is preliminary data.</text>
</comment>
<evidence type="ECO:0000313" key="10">
    <source>
        <dbReference type="EMBL" id="GMR32959.1"/>
    </source>
</evidence>
<dbReference type="InterPro" id="IPR050888">
    <property type="entry name" value="ZnF_C2H2-type_TF"/>
</dbReference>
<keyword evidence="5" id="KW-0862">Zinc</keyword>
<evidence type="ECO:0000256" key="1">
    <source>
        <dbReference type="ARBA" id="ARBA00004123"/>
    </source>
</evidence>
<accession>A0AAN5C8N0</accession>
<evidence type="ECO:0000313" key="11">
    <source>
        <dbReference type="Proteomes" id="UP001328107"/>
    </source>
</evidence>
<dbReference type="PANTHER" id="PTHR24406">
    <property type="entry name" value="TRANSCRIPTIONAL REPRESSOR CTCFL-RELATED"/>
    <property type="match status" value="1"/>
</dbReference>
<dbReference type="Gene3D" id="3.30.160.60">
    <property type="entry name" value="Classic Zinc Finger"/>
    <property type="match status" value="1"/>
</dbReference>
<sequence>MKIMFRINVTSVEGSSPSLILRRHAKIHLPLDDPRRMGVKCEVCGRFVAGAHSLKIHKMRHMEGEENQKPFQCDLCEGRFRSIGQVNQHKRSRHKDEQVAKKHSNRHSSKPTNYHCEICGKYFAILKSFHNHRRTIHNVFIRKIRTRILTNGTEETDTVEDPVQGEEQTTSNLGLDERALIQM</sequence>
<evidence type="ECO:0000256" key="4">
    <source>
        <dbReference type="ARBA" id="ARBA00022771"/>
    </source>
</evidence>
<dbReference type="GO" id="GO:0008270">
    <property type="term" value="F:zinc ion binding"/>
    <property type="evidence" value="ECO:0007669"/>
    <property type="project" value="UniProtKB-KW"/>
</dbReference>
<comment type="subcellular location">
    <subcellularLocation>
        <location evidence="1">Nucleus</location>
    </subcellularLocation>
</comment>
<keyword evidence="11" id="KW-1185">Reference proteome</keyword>
<dbReference type="EMBL" id="BTRK01000001">
    <property type="protein sequence ID" value="GMR32959.1"/>
    <property type="molecule type" value="Genomic_DNA"/>
</dbReference>
<evidence type="ECO:0000259" key="9">
    <source>
        <dbReference type="PROSITE" id="PS50157"/>
    </source>
</evidence>
<protein>
    <recommendedName>
        <fullName evidence="9">C2H2-type domain-containing protein</fullName>
    </recommendedName>
</protein>
<dbReference type="PROSITE" id="PS00028">
    <property type="entry name" value="ZINC_FINGER_C2H2_1"/>
    <property type="match status" value="3"/>
</dbReference>
<evidence type="ECO:0000256" key="2">
    <source>
        <dbReference type="ARBA" id="ARBA00022723"/>
    </source>
</evidence>
<evidence type="ECO:0000256" key="7">
    <source>
        <dbReference type="PROSITE-ProRule" id="PRU00042"/>
    </source>
</evidence>
<gene>
    <name evidence="10" type="ORF">PMAYCL1PPCAC_03154</name>
</gene>
<dbReference type="GO" id="GO:0005634">
    <property type="term" value="C:nucleus"/>
    <property type="evidence" value="ECO:0007669"/>
    <property type="project" value="UniProtKB-SubCell"/>
</dbReference>
<dbReference type="PROSITE" id="PS50157">
    <property type="entry name" value="ZINC_FINGER_C2H2_2"/>
    <property type="match status" value="2"/>
</dbReference>
<dbReference type="AlphaFoldDB" id="A0AAN5C8N0"/>
<feature type="domain" description="C2H2-type" evidence="9">
    <location>
        <begin position="114"/>
        <end position="137"/>
    </location>
</feature>
<dbReference type="InterPro" id="IPR013087">
    <property type="entry name" value="Znf_C2H2_type"/>
</dbReference>
<evidence type="ECO:0000256" key="6">
    <source>
        <dbReference type="ARBA" id="ARBA00023242"/>
    </source>
</evidence>
<feature type="domain" description="C2H2-type" evidence="9">
    <location>
        <begin position="71"/>
        <end position="99"/>
    </location>
</feature>
<name>A0AAN5C8N0_9BILA</name>
<dbReference type="SUPFAM" id="SSF57667">
    <property type="entry name" value="beta-beta-alpha zinc fingers"/>
    <property type="match status" value="2"/>
</dbReference>
<keyword evidence="3" id="KW-0677">Repeat</keyword>
<organism evidence="10 11">
    <name type="scientific">Pristionchus mayeri</name>
    <dbReference type="NCBI Taxonomy" id="1317129"/>
    <lineage>
        <taxon>Eukaryota</taxon>
        <taxon>Metazoa</taxon>
        <taxon>Ecdysozoa</taxon>
        <taxon>Nematoda</taxon>
        <taxon>Chromadorea</taxon>
        <taxon>Rhabditida</taxon>
        <taxon>Rhabditina</taxon>
        <taxon>Diplogasteromorpha</taxon>
        <taxon>Diplogasteroidea</taxon>
        <taxon>Neodiplogasteridae</taxon>
        <taxon>Pristionchus</taxon>
    </lineage>
</organism>
<dbReference type="InterPro" id="IPR036236">
    <property type="entry name" value="Znf_C2H2_sf"/>
</dbReference>
<evidence type="ECO:0000256" key="3">
    <source>
        <dbReference type="ARBA" id="ARBA00022737"/>
    </source>
</evidence>
<evidence type="ECO:0000256" key="5">
    <source>
        <dbReference type="ARBA" id="ARBA00022833"/>
    </source>
</evidence>
<keyword evidence="2" id="KW-0479">Metal-binding</keyword>
<keyword evidence="4 7" id="KW-0863">Zinc-finger</keyword>
<reference evidence="11" key="1">
    <citation type="submission" date="2022-10" db="EMBL/GenBank/DDBJ databases">
        <title>Genome assembly of Pristionchus species.</title>
        <authorList>
            <person name="Yoshida K."/>
            <person name="Sommer R.J."/>
        </authorList>
    </citation>
    <scope>NUCLEOTIDE SEQUENCE [LARGE SCALE GENOMIC DNA]</scope>
    <source>
        <strain evidence="11">RS5460</strain>
    </source>
</reference>
<evidence type="ECO:0000256" key="8">
    <source>
        <dbReference type="SAM" id="MobiDB-lite"/>
    </source>
</evidence>
<keyword evidence="6" id="KW-0539">Nucleus</keyword>
<feature type="region of interest" description="Disordered" evidence="8">
    <location>
        <begin position="86"/>
        <end position="110"/>
    </location>
</feature>
<dbReference type="SMART" id="SM00355">
    <property type="entry name" value="ZnF_C2H2"/>
    <property type="match status" value="3"/>
</dbReference>